<protein>
    <submittedName>
        <fullName evidence="2">Oxidoreductase</fullName>
    </submittedName>
</protein>
<reference evidence="2" key="1">
    <citation type="journal article" date="2014" name="Int. J. Syst. Evol. Microbiol.">
        <title>Complete genome sequence of Corynebacterium casei LMG S-19264T (=DSM 44701T), isolated from a smear-ripened cheese.</title>
        <authorList>
            <consortium name="US DOE Joint Genome Institute (JGI-PGF)"/>
            <person name="Walter F."/>
            <person name="Albersmeier A."/>
            <person name="Kalinowski J."/>
            <person name="Ruckert C."/>
        </authorList>
    </citation>
    <scope>NUCLEOTIDE SEQUENCE</scope>
    <source>
        <strain evidence="2">CGMCC 1.12997</strain>
    </source>
</reference>
<accession>A0A917LWD4</accession>
<dbReference type="Proteomes" id="UP000647241">
    <property type="component" value="Unassembled WGS sequence"/>
</dbReference>
<feature type="domain" description="NAD-dependent epimerase/dehydratase" evidence="1">
    <location>
        <begin position="3"/>
        <end position="229"/>
    </location>
</feature>
<dbReference type="EMBL" id="BMGT01000001">
    <property type="protein sequence ID" value="GGG63148.1"/>
    <property type="molecule type" value="Genomic_DNA"/>
</dbReference>
<evidence type="ECO:0000313" key="3">
    <source>
        <dbReference type="Proteomes" id="UP000647241"/>
    </source>
</evidence>
<dbReference type="InterPro" id="IPR036291">
    <property type="entry name" value="NAD(P)-bd_dom_sf"/>
</dbReference>
<dbReference type="InterPro" id="IPR050177">
    <property type="entry name" value="Lipid_A_modif_metabolic_enz"/>
</dbReference>
<keyword evidence="3" id="KW-1185">Reference proteome</keyword>
<evidence type="ECO:0000259" key="1">
    <source>
        <dbReference type="Pfam" id="PF01370"/>
    </source>
</evidence>
<organism evidence="2 3">
    <name type="scientific">Edaphobacter dinghuensis</name>
    <dbReference type="NCBI Taxonomy" id="1560005"/>
    <lineage>
        <taxon>Bacteria</taxon>
        <taxon>Pseudomonadati</taxon>
        <taxon>Acidobacteriota</taxon>
        <taxon>Terriglobia</taxon>
        <taxon>Terriglobales</taxon>
        <taxon>Acidobacteriaceae</taxon>
        <taxon>Edaphobacter</taxon>
    </lineage>
</organism>
<proteinExistence type="predicted"/>
<evidence type="ECO:0000313" key="2">
    <source>
        <dbReference type="EMBL" id="GGG63148.1"/>
    </source>
</evidence>
<dbReference type="PANTHER" id="PTHR43245">
    <property type="entry name" value="BIFUNCTIONAL POLYMYXIN RESISTANCE PROTEIN ARNA"/>
    <property type="match status" value="1"/>
</dbReference>
<dbReference type="Gene3D" id="3.40.50.720">
    <property type="entry name" value="NAD(P)-binding Rossmann-like Domain"/>
    <property type="match status" value="1"/>
</dbReference>
<dbReference type="AlphaFoldDB" id="A0A917LWD4"/>
<dbReference type="SUPFAM" id="SSF51735">
    <property type="entry name" value="NAD(P)-binding Rossmann-fold domains"/>
    <property type="match status" value="1"/>
</dbReference>
<comment type="caution">
    <text evidence="2">The sequence shown here is derived from an EMBL/GenBank/DDBJ whole genome shotgun (WGS) entry which is preliminary data.</text>
</comment>
<dbReference type="Pfam" id="PF01370">
    <property type="entry name" value="Epimerase"/>
    <property type="match status" value="1"/>
</dbReference>
<dbReference type="RefSeq" id="WP_188552208.1">
    <property type="nucleotide sequence ID" value="NZ_BMGT01000001.1"/>
</dbReference>
<name>A0A917LWD4_9BACT</name>
<reference evidence="2" key="2">
    <citation type="submission" date="2020-09" db="EMBL/GenBank/DDBJ databases">
        <authorList>
            <person name="Sun Q."/>
            <person name="Zhou Y."/>
        </authorList>
    </citation>
    <scope>NUCLEOTIDE SEQUENCE</scope>
    <source>
        <strain evidence="2">CGMCC 1.12997</strain>
    </source>
</reference>
<dbReference type="InterPro" id="IPR001509">
    <property type="entry name" value="Epimerase_deHydtase"/>
</dbReference>
<gene>
    <name evidence="2" type="ORF">GCM10011585_00800</name>
</gene>
<sequence>MPVLVTGASGFLGGRLTEILISEGERVTVLARSTSDLSHLSESSPDRLRIVRGGLTDYESLLEAMRDVTHVFHCAAASTDWAPIEVYLESNVRGTEMLLAAARKQSQLQRFLHVSTTDVYGYPIVPCTETGEVRDAGLPYNWTKIWAEEAVWRASRAGLPVTIVRPATIYGPRGKAFVTDIADLLKSRQMAHIDGGRATGGFLYVDNAVSAMIAAAQSADAEGQAYNLADGTGATWKRYVATLAEGLGRRPPWIDLPYGVAMAIAGAMEAPYHWIKALPGRPMLTRHAVLLLAREQEFPSDKARAEFGFAPQVSFEEGVARSVDWLKSRERISKAAI</sequence>